<feature type="domain" description="Fibronectin type-III" evidence="4">
    <location>
        <begin position="661"/>
        <end position="745"/>
    </location>
</feature>
<evidence type="ECO:0000256" key="3">
    <source>
        <dbReference type="SAM" id="SignalP"/>
    </source>
</evidence>
<sequence>MGVLLDTTLPKFIIFIFLLLLCEKLVLSREECTPGVKWLGYTRPKGDVVLEYGNPLDIYCVLHEEEASKIGENASQYLAFKRSDKLLSREMVQVINSTTVKLHIENLEKTSAEHYSCILKNFTEEVVVCMNFVDIGVRPQPVNDFKCISNNLDNLTCKWTAPENYVETNYNLSYSEMNTFRRYSCPAIEGRTVRSCTWSLSTDPIYRQSVPDYIFYLSMSNILGNYSMPPKHFKHFENVIPNAPEHLKKLFVSSNYVNLSWTIPTTMQTFSKGLANRIIYQSSYGKKEWQTREQIYVKNVQEVTYTLDNLEYAHAYYDIRVAIRSNVSNPNDESMWSNYTSITVLTASKKPDGPPRTTVGSFEILTYGGNSERNVRIYWSHIDEERRNGEKFKYEVELEGSTEKNTTENAYMLFEHLSASRSYTFRIWARNEMGSSDRYSIVKVPAHKDYISEPSKLIKEELGDGHYRFSWQPPQLELSQRIRNYTIFWCNDERDKPPCSGKLDWEIVPATLNSFNKSIPSNKTYQFGISANTFRGSSGMVWAQCTDLLHKYSVGKINDFVRLELGSNWISLKWTFGCSGKRVTGFIVYYCPITSLPKDDKCKEPEKNITTSSDENSVTIEGLTPYTTYSAQVAAIINHTTYSQRSAKVYATTLEAAPSTPPTYLKITNVTNSTITITWEPPSITNGILKGYKITYNNNTKRIDPTTSVTLTNLISYKDYMISIQACTTKCSQDSQILHVQTKIGYPSVIREPSITQNATYTGIKWDKPKEPNGRNERYELRIKEKHDSENVTSVINTTDREWGIYNCGKEKKYNSFYVSVRAVNIENGKIYPGKWSDEIEYYCTSSSNYIIYILVPVIILFLLAMTYLFKKMYGHFEEMRDVGVKLPQGLQGEVTETEINLSSWTQKSGNDDGDHAADDEEHLLMKKNDGSPNLNGDSSGCSSAREGSVSCSVDTASNISSSTSDSGTEQPRTPSTEDLSEPAVTTSLRQRNIRPPLSKPYVPLPLDPSNSGGAKLAPRSYCVLGVDPTTNTESVSTYIPIPSMSDKAVYGACESPHSPPYVMTGELVKTANPNYIPYKASLPTEIASKNTAYVTAGNKDLLAPDVMSIESNKPMASQDSTYIKNPDNIALKSADISIRQPPLSTNTKTGYVSIGDASSIKKEPKGYVPHRQFESKALKED</sequence>
<comment type="caution">
    <text evidence="5">The sequence shown here is derived from an EMBL/GenBank/DDBJ whole genome shotgun (WGS) entry which is preliminary data.</text>
</comment>
<protein>
    <recommendedName>
        <fullName evidence="4">Fibronectin type-III domain-containing protein</fullName>
    </recommendedName>
</protein>
<dbReference type="PROSITE" id="PS50853">
    <property type="entry name" value="FN3"/>
    <property type="match status" value="4"/>
</dbReference>
<accession>A0ABD2PH96</accession>
<dbReference type="InterPro" id="IPR003961">
    <property type="entry name" value="FN3_dom"/>
</dbReference>
<dbReference type="CDD" id="cd00063">
    <property type="entry name" value="FN3"/>
    <property type="match status" value="4"/>
</dbReference>
<keyword evidence="2" id="KW-0812">Transmembrane</keyword>
<feature type="chain" id="PRO_5044762020" description="Fibronectin type-III domain-containing protein" evidence="3">
    <location>
        <begin position="29"/>
        <end position="1182"/>
    </location>
</feature>
<feature type="region of interest" description="Disordered" evidence="1">
    <location>
        <begin position="1163"/>
        <end position="1182"/>
    </location>
</feature>
<evidence type="ECO:0000313" key="6">
    <source>
        <dbReference type="Proteomes" id="UP001516400"/>
    </source>
</evidence>
<dbReference type="Proteomes" id="UP001516400">
    <property type="component" value="Unassembled WGS sequence"/>
</dbReference>
<evidence type="ECO:0000259" key="4">
    <source>
        <dbReference type="PROSITE" id="PS50853"/>
    </source>
</evidence>
<feature type="domain" description="Fibronectin type-III" evidence="4">
    <location>
        <begin position="746"/>
        <end position="848"/>
    </location>
</feature>
<dbReference type="PANTHER" id="PTHR46957">
    <property type="entry name" value="CYTOKINE RECEPTOR"/>
    <property type="match status" value="1"/>
</dbReference>
<reference evidence="5 6" key="1">
    <citation type="journal article" date="2021" name="BMC Biol.">
        <title>Horizontally acquired antibacterial genes associated with adaptive radiation of ladybird beetles.</title>
        <authorList>
            <person name="Li H.S."/>
            <person name="Tang X.F."/>
            <person name="Huang Y.H."/>
            <person name="Xu Z.Y."/>
            <person name="Chen M.L."/>
            <person name="Du X.Y."/>
            <person name="Qiu B.Y."/>
            <person name="Chen P.T."/>
            <person name="Zhang W."/>
            <person name="Slipinski A."/>
            <person name="Escalona H.E."/>
            <person name="Waterhouse R.M."/>
            <person name="Zwick A."/>
            <person name="Pang H."/>
        </authorList>
    </citation>
    <scope>NUCLEOTIDE SEQUENCE [LARGE SCALE GENOMIC DNA]</scope>
    <source>
        <strain evidence="5">SYSU2018</strain>
    </source>
</reference>
<keyword evidence="6" id="KW-1185">Reference proteome</keyword>
<dbReference type="AlphaFoldDB" id="A0ABD2PH96"/>
<feature type="region of interest" description="Disordered" evidence="1">
    <location>
        <begin position="927"/>
        <end position="1007"/>
    </location>
</feature>
<dbReference type="Pfam" id="PF00041">
    <property type="entry name" value="fn3"/>
    <property type="match status" value="2"/>
</dbReference>
<keyword evidence="2" id="KW-0472">Membrane</keyword>
<dbReference type="SMART" id="SM00060">
    <property type="entry name" value="FN3"/>
    <property type="match status" value="6"/>
</dbReference>
<name>A0ABD2PH96_9CUCU</name>
<evidence type="ECO:0000256" key="1">
    <source>
        <dbReference type="SAM" id="MobiDB-lite"/>
    </source>
</evidence>
<feature type="compositionally biased region" description="Low complexity" evidence="1">
    <location>
        <begin position="953"/>
        <end position="967"/>
    </location>
</feature>
<dbReference type="GO" id="GO:0016020">
    <property type="term" value="C:membrane"/>
    <property type="evidence" value="ECO:0007669"/>
    <property type="project" value="UniProtKB-SubCell"/>
</dbReference>
<feature type="signal peptide" evidence="3">
    <location>
        <begin position="1"/>
        <end position="28"/>
    </location>
</feature>
<dbReference type="InterPro" id="IPR013783">
    <property type="entry name" value="Ig-like_fold"/>
</dbReference>
<organism evidence="5 6">
    <name type="scientific">Cryptolaemus montrouzieri</name>
    <dbReference type="NCBI Taxonomy" id="559131"/>
    <lineage>
        <taxon>Eukaryota</taxon>
        <taxon>Metazoa</taxon>
        <taxon>Ecdysozoa</taxon>
        <taxon>Arthropoda</taxon>
        <taxon>Hexapoda</taxon>
        <taxon>Insecta</taxon>
        <taxon>Pterygota</taxon>
        <taxon>Neoptera</taxon>
        <taxon>Endopterygota</taxon>
        <taxon>Coleoptera</taxon>
        <taxon>Polyphaga</taxon>
        <taxon>Cucujiformia</taxon>
        <taxon>Coccinelloidea</taxon>
        <taxon>Coccinellidae</taxon>
        <taxon>Scymninae</taxon>
        <taxon>Scymnini</taxon>
        <taxon>Cryptolaemus</taxon>
    </lineage>
</organism>
<feature type="domain" description="Fibronectin type-III" evidence="4">
    <location>
        <begin position="243"/>
        <end position="349"/>
    </location>
</feature>
<dbReference type="EMBL" id="JABFTP020000186">
    <property type="protein sequence ID" value="KAL3290154.1"/>
    <property type="molecule type" value="Genomic_DNA"/>
</dbReference>
<proteinExistence type="predicted"/>
<feature type="transmembrane region" description="Helical" evidence="2">
    <location>
        <begin position="850"/>
        <end position="870"/>
    </location>
</feature>
<feature type="domain" description="Fibronectin type-III" evidence="4">
    <location>
        <begin position="556"/>
        <end position="656"/>
    </location>
</feature>
<dbReference type="InterPro" id="IPR050713">
    <property type="entry name" value="RTP_Phos/Ushers"/>
</dbReference>
<dbReference type="Gene3D" id="2.60.40.10">
    <property type="entry name" value="Immunoglobulins"/>
    <property type="match status" value="7"/>
</dbReference>
<keyword evidence="2" id="KW-1133">Transmembrane helix</keyword>
<keyword evidence="3" id="KW-0732">Signal</keyword>
<dbReference type="SUPFAM" id="SSF49265">
    <property type="entry name" value="Fibronectin type III"/>
    <property type="match status" value="5"/>
</dbReference>
<dbReference type="InterPro" id="IPR036116">
    <property type="entry name" value="FN3_sf"/>
</dbReference>
<evidence type="ECO:0000313" key="5">
    <source>
        <dbReference type="EMBL" id="KAL3290154.1"/>
    </source>
</evidence>
<feature type="compositionally biased region" description="Polar residues" evidence="1">
    <location>
        <begin position="968"/>
        <end position="991"/>
    </location>
</feature>
<feature type="compositionally biased region" description="Polar residues" evidence="1">
    <location>
        <begin position="931"/>
        <end position="943"/>
    </location>
</feature>
<evidence type="ECO:0000256" key="2">
    <source>
        <dbReference type="SAM" id="Phobius"/>
    </source>
</evidence>
<gene>
    <name evidence="5" type="ORF">HHI36_023517</name>
</gene>
<dbReference type="PANTHER" id="PTHR46957:SF3">
    <property type="entry name" value="CYTOKINE RECEPTOR"/>
    <property type="match status" value="1"/>
</dbReference>